<accession>A0ABS0P6K6</accession>
<dbReference type="Proteomes" id="UP001194539">
    <property type="component" value="Unassembled WGS sequence"/>
</dbReference>
<evidence type="ECO:0008006" key="3">
    <source>
        <dbReference type="Google" id="ProtNLM"/>
    </source>
</evidence>
<gene>
    <name evidence="1" type="ORF">H1B27_21860</name>
</gene>
<protein>
    <recommendedName>
        <fullName evidence="3">Secreted protein</fullName>
    </recommendedName>
</protein>
<dbReference type="RefSeq" id="WP_197967477.1">
    <property type="nucleotide sequence ID" value="NZ_JACEGD010000019.1"/>
</dbReference>
<organism evidence="1 2">
    <name type="scientific">Bradyrhizobium diversitatis</name>
    <dbReference type="NCBI Taxonomy" id="2755406"/>
    <lineage>
        <taxon>Bacteria</taxon>
        <taxon>Pseudomonadati</taxon>
        <taxon>Pseudomonadota</taxon>
        <taxon>Alphaproteobacteria</taxon>
        <taxon>Hyphomicrobiales</taxon>
        <taxon>Nitrobacteraceae</taxon>
        <taxon>Bradyrhizobium</taxon>
    </lineage>
</organism>
<comment type="caution">
    <text evidence="1">The sequence shown here is derived from an EMBL/GenBank/DDBJ whole genome shotgun (WGS) entry which is preliminary data.</text>
</comment>
<proteinExistence type="predicted"/>
<evidence type="ECO:0000313" key="2">
    <source>
        <dbReference type="Proteomes" id="UP001194539"/>
    </source>
</evidence>
<sequence>MIHYLMLVHKDMEVSYRVILLAYQLLSPASAGAAGHRRVVAIGGASSPPFFLPVETDADELDSIERTAAVRLETDGDVIRTTCRSEGRSTAAPECADIASMTFLYHSEERKTHRDR</sequence>
<keyword evidence="2" id="KW-1185">Reference proteome</keyword>
<reference evidence="1 2" key="1">
    <citation type="submission" date="2020-07" db="EMBL/GenBank/DDBJ databases">
        <title>Bradyrhizobium diversity isolated from nodules of indigenous legumes of Western Australia.</title>
        <authorList>
            <person name="Klepa M.S."/>
        </authorList>
    </citation>
    <scope>NUCLEOTIDE SEQUENCE [LARGE SCALE GENOMIC DNA]</scope>
    <source>
        <strain evidence="1 2">CNPSo 4019</strain>
    </source>
</reference>
<evidence type="ECO:0000313" key="1">
    <source>
        <dbReference type="EMBL" id="MBH5388916.1"/>
    </source>
</evidence>
<name>A0ABS0P6K6_9BRAD</name>
<dbReference type="EMBL" id="JACEGD010000019">
    <property type="protein sequence ID" value="MBH5388916.1"/>
    <property type="molecule type" value="Genomic_DNA"/>
</dbReference>